<accession>A0ABU6V9A8</accession>
<dbReference type="PANTHER" id="PTHR34835">
    <property type="entry name" value="OS07G0283600 PROTEIN-RELATED"/>
    <property type="match status" value="1"/>
</dbReference>
<comment type="caution">
    <text evidence="1">The sequence shown here is derived from an EMBL/GenBank/DDBJ whole genome shotgun (WGS) entry which is preliminary data.</text>
</comment>
<evidence type="ECO:0000313" key="1">
    <source>
        <dbReference type="EMBL" id="MED6169048.1"/>
    </source>
</evidence>
<protein>
    <submittedName>
        <fullName evidence="1">Uncharacterized protein</fullName>
    </submittedName>
</protein>
<dbReference type="EMBL" id="JASCZI010151086">
    <property type="protein sequence ID" value="MED6169048.1"/>
    <property type="molecule type" value="Genomic_DNA"/>
</dbReference>
<gene>
    <name evidence="1" type="ORF">PIB30_017616</name>
</gene>
<dbReference type="Proteomes" id="UP001341840">
    <property type="component" value="Unassembled WGS sequence"/>
</dbReference>
<evidence type="ECO:0000313" key="2">
    <source>
        <dbReference type="Proteomes" id="UP001341840"/>
    </source>
</evidence>
<name>A0ABU6V9A8_9FABA</name>
<reference evidence="1 2" key="1">
    <citation type="journal article" date="2023" name="Plants (Basel)">
        <title>Bridging the Gap: Combining Genomics and Transcriptomics Approaches to Understand Stylosanthes scabra, an Orphan Legume from the Brazilian Caatinga.</title>
        <authorList>
            <person name="Ferreira-Neto J.R.C."/>
            <person name="da Silva M.D."/>
            <person name="Binneck E."/>
            <person name="de Melo N.F."/>
            <person name="da Silva R.H."/>
            <person name="de Melo A.L.T.M."/>
            <person name="Pandolfi V."/>
            <person name="Bustamante F.O."/>
            <person name="Brasileiro-Vidal A.C."/>
            <person name="Benko-Iseppon A.M."/>
        </authorList>
    </citation>
    <scope>NUCLEOTIDE SEQUENCE [LARGE SCALE GENOMIC DNA]</scope>
    <source>
        <tissue evidence="1">Leaves</tissue>
    </source>
</reference>
<keyword evidence="2" id="KW-1185">Reference proteome</keyword>
<organism evidence="1 2">
    <name type="scientific">Stylosanthes scabra</name>
    <dbReference type="NCBI Taxonomy" id="79078"/>
    <lineage>
        <taxon>Eukaryota</taxon>
        <taxon>Viridiplantae</taxon>
        <taxon>Streptophyta</taxon>
        <taxon>Embryophyta</taxon>
        <taxon>Tracheophyta</taxon>
        <taxon>Spermatophyta</taxon>
        <taxon>Magnoliopsida</taxon>
        <taxon>eudicotyledons</taxon>
        <taxon>Gunneridae</taxon>
        <taxon>Pentapetalae</taxon>
        <taxon>rosids</taxon>
        <taxon>fabids</taxon>
        <taxon>Fabales</taxon>
        <taxon>Fabaceae</taxon>
        <taxon>Papilionoideae</taxon>
        <taxon>50 kb inversion clade</taxon>
        <taxon>dalbergioids sensu lato</taxon>
        <taxon>Dalbergieae</taxon>
        <taxon>Pterocarpus clade</taxon>
        <taxon>Stylosanthes</taxon>
    </lineage>
</organism>
<proteinExistence type="predicted"/>
<sequence>MVQPQRRCKKWRARQNELLASELGEAMLTASLRDENRDLFKRAFLLYIQKCFLLPTSTANISLRALPTIFNMENTRHQNWALHIHNFLLEEVQKTKDNSTNSVSGCCIALMVIYFHETHFGKNSREAEAQPPWI</sequence>